<dbReference type="EMBL" id="VCIA01000001">
    <property type="protein sequence ID" value="TMN23708.1"/>
    <property type="molecule type" value="Genomic_DNA"/>
</dbReference>
<dbReference type="InterPro" id="IPR023351">
    <property type="entry name" value="YppE-like_sf"/>
</dbReference>
<name>A0A5S3QPV7_9BACI</name>
<comment type="caution">
    <text evidence="1">The sequence shown here is derived from an EMBL/GenBank/DDBJ whole genome shotgun (WGS) entry which is preliminary data.</text>
</comment>
<evidence type="ECO:0000313" key="1">
    <source>
        <dbReference type="EMBL" id="TMN23708.1"/>
    </source>
</evidence>
<evidence type="ECO:0000313" key="2">
    <source>
        <dbReference type="Proteomes" id="UP000306980"/>
    </source>
</evidence>
<protein>
    <submittedName>
        <fullName evidence="1">DUF1798 family protein</fullName>
    </submittedName>
</protein>
<dbReference type="Gene3D" id="1.20.120.440">
    <property type="entry name" value="YppE-like"/>
    <property type="match status" value="1"/>
</dbReference>
<dbReference type="AlphaFoldDB" id="A0A5S3QPV7"/>
<proteinExistence type="predicted"/>
<dbReference type="OrthoDB" id="2691485at2"/>
<dbReference type="Proteomes" id="UP000306980">
    <property type="component" value="Unassembled WGS sequence"/>
</dbReference>
<dbReference type="Pfam" id="PF08807">
    <property type="entry name" value="DUF1798"/>
    <property type="match status" value="1"/>
</dbReference>
<sequence length="117" mass="14397">MELIQETKQFKNYLEILEEKYNENKPPESKKDRQFFQMVKNYTAPIYDLLTEWENHALQAVKERQVNLHPQQITSTKENMELLMLHSFYIDVKRKRYMELNHSIYFILDRLLDELQK</sequence>
<dbReference type="InterPro" id="IPR014913">
    <property type="entry name" value="YppE-like"/>
</dbReference>
<dbReference type="SUPFAM" id="SSF140415">
    <property type="entry name" value="YppE-like"/>
    <property type="match status" value="1"/>
</dbReference>
<accession>A0A5S3QPV7</accession>
<reference evidence="1 2" key="1">
    <citation type="submission" date="2019-05" db="EMBL/GenBank/DDBJ databases">
        <title>Genomic analysis of Lentibacillus sp. NKC220-2.</title>
        <authorList>
            <person name="Oh Y.J."/>
        </authorList>
    </citation>
    <scope>NUCLEOTIDE SEQUENCE [LARGE SCALE GENOMIC DNA]</scope>
    <source>
        <strain evidence="1 2">NKC220-2</strain>
    </source>
</reference>
<organism evidence="1 2">
    <name type="scientific">Lentibacillus cibarius</name>
    <dbReference type="NCBI Taxonomy" id="2583219"/>
    <lineage>
        <taxon>Bacteria</taxon>
        <taxon>Bacillati</taxon>
        <taxon>Bacillota</taxon>
        <taxon>Bacilli</taxon>
        <taxon>Bacillales</taxon>
        <taxon>Bacillaceae</taxon>
        <taxon>Lentibacillus</taxon>
    </lineage>
</organism>
<gene>
    <name evidence="1" type="ORF">FFL34_17575</name>
</gene>
<dbReference type="RefSeq" id="WP_138604599.1">
    <property type="nucleotide sequence ID" value="NZ_VCIA01000001.1"/>
</dbReference>